<organism evidence="1 3">
    <name type="scientific">Cymbomonas tetramitiformis</name>
    <dbReference type="NCBI Taxonomy" id="36881"/>
    <lineage>
        <taxon>Eukaryota</taxon>
        <taxon>Viridiplantae</taxon>
        <taxon>Chlorophyta</taxon>
        <taxon>Pyramimonadophyceae</taxon>
        <taxon>Pyramimonadales</taxon>
        <taxon>Pyramimonadaceae</taxon>
        <taxon>Cymbomonas</taxon>
    </lineage>
</organism>
<proteinExistence type="predicted"/>
<reference evidence="1" key="2">
    <citation type="submission" date="2023-06" db="EMBL/GenBank/DDBJ databases">
        <title>Long-read-based genome assembly of the green algal bacterivore Cymbomonas tetramitiformis.</title>
        <authorList>
            <person name="Gyaltshen Y."/>
            <person name="Rozenberg A."/>
            <person name="Paasch A."/>
            <person name="Burns J.A."/>
            <person name="Warring S."/>
            <person name="Larson R."/>
            <person name="Maurer-Alcala X."/>
            <person name="Dacks J."/>
            <person name="Kim E."/>
        </authorList>
    </citation>
    <scope>NUCLEOTIDE SEQUENCE</scope>
    <source>
        <strain evidence="1">PLY_AMNH</strain>
    </source>
</reference>
<comment type="caution">
    <text evidence="1">The sequence shown here is derived from an EMBL/GenBank/DDBJ whole genome shotgun (WGS) entry which is preliminary data.</text>
</comment>
<sequence>MAGGATVYYLKKRQQQQSSQPNTDATNVAEGVQIPVALPDVQLTVARTVSTSNDPTNTFINRQLSAMAPYVGEKRMMLEAFYQKHIPEKVAEVGAIMDAYTVEQIQEICMQKYGADPFEPAPPPPPVAAMTPYVGEKRMMLEAFYQKHSPAQVAQVDAIMDAYTVEQIQETCMQKYGADPFEPAILSIYCGEVTAN</sequence>
<protein>
    <submittedName>
        <fullName evidence="1">Uncharacterized protein</fullName>
    </submittedName>
</protein>
<reference evidence="1 3" key="1">
    <citation type="journal article" date="2015" name="Genome Biol. Evol.">
        <title>Comparative Genomics of a Bacterivorous Green Alga Reveals Evolutionary Causalities and Consequences of Phago-Mixotrophic Mode of Nutrition.</title>
        <authorList>
            <person name="Burns J.A."/>
            <person name="Paasch A."/>
            <person name="Narechania A."/>
            <person name="Kim E."/>
        </authorList>
    </citation>
    <scope>NUCLEOTIDE SEQUENCE [LARGE SCALE GENOMIC DNA]</scope>
    <source>
        <strain evidence="1">PLY_AMNH</strain>
    </source>
</reference>
<keyword evidence="3" id="KW-1185">Reference proteome</keyword>
<dbReference type="EMBL" id="LGRX02032876">
    <property type="protein sequence ID" value="KAK3243407.1"/>
    <property type="molecule type" value="Genomic_DNA"/>
</dbReference>
<dbReference type="AlphaFoldDB" id="A0AAE0BVA2"/>
<evidence type="ECO:0000313" key="2">
    <source>
        <dbReference type="EMBL" id="KAK3243409.1"/>
    </source>
</evidence>
<evidence type="ECO:0000313" key="1">
    <source>
        <dbReference type="EMBL" id="KAK3243407.1"/>
    </source>
</evidence>
<evidence type="ECO:0000313" key="3">
    <source>
        <dbReference type="Proteomes" id="UP001190700"/>
    </source>
</evidence>
<name>A0AAE0BVA2_9CHLO</name>
<dbReference type="EMBL" id="LGRX02032875">
    <property type="protein sequence ID" value="KAK3243409.1"/>
    <property type="molecule type" value="Genomic_DNA"/>
</dbReference>
<accession>A0AAE0BVA2</accession>
<gene>
    <name evidence="2" type="ORF">CYMTET_46936</name>
    <name evidence="1" type="ORF">CYMTET_46938</name>
</gene>
<dbReference type="Proteomes" id="UP001190700">
    <property type="component" value="Unassembled WGS sequence"/>
</dbReference>